<dbReference type="PANTHER" id="PTHR43289:SF34">
    <property type="entry name" value="SERINE_THREONINE-PROTEIN KINASE YBDM-RELATED"/>
    <property type="match status" value="1"/>
</dbReference>
<sequence>MEIRQERPFAGLPAAGELFAERYRVRMPIGRGGMGSVLLAEDERLGGKLRALKFVGPLPGEESPAEERFLAEARLLSRLQHPNLPQIVDYYRPDGGLPACIVMDYIAGESLQQRWLNQGLRLPFAEIVHYLIELCDVLRYLHAQRPPIVFRDLKPANVMIDRQGRAILVDFGIARTYRESAASDTMRLGTPGFASPEQLRGLQSDERTDLYGLGALAYYLLSGGELASRGYRPDACREDVPRRFRDLLSRLLAPLPTDRPGSAQLLYRELQGLAAGSGGAGGTMREEKRGAAEGGEAKPARAGRGGGPELVAVVSAYPGAGATYVALALSARLTALGAPHSVAECPGGEPELFAWLDGERRKPPRCAYCDPAGMLPAAPAWKRGRAACYPLDPEDGSRRPPEAAFAAWLRRLDGRIVLLDVSSRWEHPAVEDWVARHADRILFVADSLPLRWSGRRQQAALRLMEAARSRGAETGWLANRDYPFAGRDEWLGMLPEAPLLSIPLVPYAEAASRLWSGELPSIGGAAEAACDRLLERLWENRPMR</sequence>
<organism evidence="8 9">
    <name type="scientific">Cohnella fermenti</name>
    <dbReference type="NCBI Taxonomy" id="2565925"/>
    <lineage>
        <taxon>Bacteria</taxon>
        <taxon>Bacillati</taxon>
        <taxon>Bacillota</taxon>
        <taxon>Bacilli</taxon>
        <taxon>Bacillales</taxon>
        <taxon>Paenibacillaceae</taxon>
        <taxon>Cohnella</taxon>
    </lineage>
</organism>
<evidence type="ECO:0000256" key="5">
    <source>
        <dbReference type="PROSITE-ProRule" id="PRU10141"/>
    </source>
</evidence>
<feature type="compositionally biased region" description="Basic and acidic residues" evidence="6">
    <location>
        <begin position="284"/>
        <end position="299"/>
    </location>
</feature>
<dbReference type="CDD" id="cd14014">
    <property type="entry name" value="STKc_PknB_like"/>
    <property type="match status" value="1"/>
</dbReference>
<dbReference type="PROSITE" id="PS00107">
    <property type="entry name" value="PROTEIN_KINASE_ATP"/>
    <property type="match status" value="1"/>
</dbReference>
<keyword evidence="1" id="KW-0808">Transferase</keyword>
<evidence type="ECO:0000259" key="7">
    <source>
        <dbReference type="PROSITE" id="PS50011"/>
    </source>
</evidence>
<keyword evidence="8" id="KW-0723">Serine/threonine-protein kinase</keyword>
<dbReference type="GO" id="GO:0005524">
    <property type="term" value="F:ATP binding"/>
    <property type="evidence" value="ECO:0007669"/>
    <property type="project" value="UniProtKB-UniRule"/>
</dbReference>
<dbReference type="Proteomes" id="UP000310636">
    <property type="component" value="Unassembled WGS sequence"/>
</dbReference>
<evidence type="ECO:0000313" key="8">
    <source>
        <dbReference type="EMBL" id="THF74579.1"/>
    </source>
</evidence>
<evidence type="ECO:0000256" key="2">
    <source>
        <dbReference type="ARBA" id="ARBA00022741"/>
    </source>
</evidence>
<protein>
    <submittedName>
        <fullName evidence="8">Serine/threonine protein kinase</fullName>
    </submittedName>
</protein>
<keyword evidence="3 8" id="KW-0418">Kinase</keyword>
<keyword evidence="9" id="KW-1185">Reference proteome</keyword>
<proteinExistence type="predicted"/>
<keyword evidence="2 5" id="KW-0547">Nucleotide-binding</keyword>
<feature type="binding site" evidence="5">
    <location>
        <position position="53"/>
    </location>
    <ligand>
        <name>ATP</name>
        <dbReference type="ChEBI" id="CHEBI:30616"/>
    </ligand>
</feature>
<dbReference type="Gene3D" id="1.10.510.10">
    <property type="entry name" value="Transferase(Phosphotransferase) domain 1"/>
    <property type="match status" value="1"/>
</dbReference>
<dbReference type="OrthoDB" id="9788659at2"/>
<dbReference type="GO" id="GO:0004674">
    <property type="term" value="F:protein serine/threonine kinase activity"/>
    <property type="evidence" value="ECO:0007669"/>
    <property type="project" value="UniProtKB-KW"/>
</dbReference>
<dbReference type="EMBL" id="SSOB01000039">
    <property type="protein sequence ID" value="THF74579.1"/>
    <property type="molecule type" value="Genomic_DNA"/>
</dbReference>
<dbReference type="RefSeq" id="WP_136372476.1">
    <property type="nucleotide sequence ID" value="NZ_SSOB01000039.1"/>
</dbReference>
<dbReference type="InterPro" id="IPR017441">
    <property type="entry name" value="Protein_kinase_ATP_BS"/>
</dbReference>
<dbReference type="AlphaFoldDB" id="A0A4S4BJ60"/>
<dbReference type="Pfam" id="PF00069">
    <property type="entry name" value="Pkinase"/>
    <property type="match status" value="1"/>
</dbReference>
<evidence type="ECO:0000256" key="4">
    <source>
        <dbReference type="ARBA" id="ARBA00022840"/>
    </source>
</evidence>
<evidence type="ECO:0000313" key="9">
    <source>
        <dbReference type="Proteomes" id="UP000310636"/>
    </source>
</evidence>
<dbReference type="Gene3D" id="3.30.200.20">
    <property type="entry name" value="Phosphorylase Kinase, domain 1"/>
    <property type="match status" value="1"/>
</dbReference>
<accession>A0A4S4BJ60</accession>
<evidence type="ECO:0000256" key="1">
    <source>
        <dbReference type="ARBA" id="ARBA00022679"/>
    </source>
</evidence>
<dbReference type="PROSITE" id="PS50011">
    <property type="entry name" value="PROTEIN_KINASE_DOM"/>
    <property type="match status" value="1"/>
</dbReference>
<keyword evidence="4 5" id="KW-0067">ATP-binding</keyword>
<dbReference type="SUPFAM" id="SSF56112">
    <property type="entry name" value="Protein kinase-like (PK-like)"/>
    <property type="match status" value="1"/>
</dbReference>
<comment type="caution">
    <text evidence="8">The sequence shown here is derived from an EMBL/GenBank/DDBJ whole genome shotgun (WGS) entry which is preliminary data.</text>
</comment>
<dbReference type="SMART" id="SM00220">
    <property type="entry name" value="S_TKc"/>
    <property type="match status" value="1"/>
</dbReference>
<dbReference type="InterPro" id="IPR000719">
    <property type="entry name" value="Prot_kinase_dom"/>
</dbReference>
<gene>
    <name evidence="8" type="ORF">E6C55_24565</name>
</gene>
<feature type="domain" description="Protein kinase" evidence="7">
    <location>
        <begin position="23"/>
        <end position="271"/>
    </location>
</feature>
<evidence type="ECO:0000256" key="6">
    <source>
        <dbReference type="SAM" id="MobiDB-lite"/>
    </source>
</evidence>
<evidence type="ECO:0000256" key="3">
    <source>
        <dbReference type="ARBA" id="ARBA00022777"/>
    </source>
</evidence>
<dbReference type="InterPro" id="IPR011009">
    <property type="entry name" value="Kinase-like_dom_sf"/>
</dbReference>
<reference evidence="8 9" key="1">
    <citation type="submission" date="2019-04" db="EMBL/GenBank/DDBJ databases">
        <title>Cohnella sp. nov. isolated from preserved vegetables.</title>
        <authorList>
            <person name="Lin S.-Y."/>
            <person name="Hung M.-H."/>
            <person name="Young C.-C."/>
        </authorList>
    </citation>
    <scope>NUCLEOTIDE SEQUENCE [LARGE SCALE GENOMIC DNA]</scope>
    <source>
        <strain evidence="8 9">CC-MHH1044</strain>
    </source>
</reference>
<name>A0A4S4BJ60_9BACL</name>
<dbReference type="PANTHER" id="PTHR43289">
    <property type="entry name" value="MITOGEN-ACTIVATED PROTEIN KINASE KINASE KINASE 20-RELATED"/>
    <property type="match status" value="1"/>
</dbReference>
<feature type="region of interest" description="Disordered" evidence="6">
    <location>
        <begin position="275"/>
        <end position="305"/>
    </location>
</feature>